<reference evidence="1 2" key="1">
    <citation type="journal article" date="2016" name="Nat. Commun.">
        <title>Thousands of microbial genomes shed light on interconnected biogeochemical processes in an aquifer system.</title>
        <authorList>
            <person name="Anantharaman K."/>
            <person name="Brown C.T."/>
            <person name="Hug L.A."/>
            <person name="Sharon I."/>
            <person name="Castelle C.J."/>
            <person name="Probst A.J."/>
            <person name="Thomas B.C."/>
            <person name="Singh A."/>
            <person name="Wilkins M.J."/>
            <person name="Karaoz U."/>
            <person name="Brodie E.L."/>
            <person name="Williams K.H."/>
            <person name="Hubbard S.S."/>
            <person name="Banfield J.F."/>
        </authorList>
    </citation>
    <scope>NUCLEOTIDE SEQUENCE [LARGE SCALE GENOMIC DNA]</scope>
</reference>
<organism evidence="1 2">
    <name type="scientific">candidate division WOR-1 bacterium RIFOXYB2_FULL_37_13</name>
    <dbReference type="NCBI Taxonomy" id="1802579"/>
    <lineage>
        <taxon>Bacteria</taxon>
        <taxon>Bacillati</taxon>
        <taxon>Saganbacteria</taxon>
    </lineage>
</organism>
<evidence type="ECO:0000313" key="2">
    <source>
        <dbReference type="Proteomes" id="UP000178417"/>
    </source>
</evidence>
<dbReference type="Proteomes" id="UP000178417">
    <property type="component" value="Unassembled WGS sequence"/>
</dbReference>
<accession>A0A1F4ST83</accession>
<dbReference type="EMBL" id="MEUB01000017">
    <property type="protein sequence ID" value="OGC23537.1"/>
    <property type="molecule type" value="Genomic_DNA"/>
</dbReference>
<dbReference type="STRING" id="1802579.A2310_02925"/>
<comment type="caution">
    <text evidence="1">The sequence shown here is derived from an EMBL/GenBank/DDBJ whole genome shotgun (WGS) entry which is preliminary data.</text>
</comment>
<gene>
    <name evidence="1" type="ORF">A2310_02925</name>
</gene>
<name>A0A1F4ST83_UNCSA</name>
<evidence type="ECO:0008006" key="3">
    <source>
        <dbReference type="Google" id="ProtNLM"/>
    </source>
</evidence>
<evidence type="ECO:0000313" key="1">
    <source>
        <dbReference type="EMBL" id="OGC23537.1"/>
    </source>
</evidence>
<proteinExistence type="predicted"/>
<sequence length="215" mass="25124">MRNGVKSKISEIVSLVEKLPYFTLDNLIGLSKNKNYLKILLSRYQKAGKLIRLKKGFYTSKSYVDAVQKSDGFSPYIEFVSNLLCEPSYLSLEYVLYEHNILTDVPVNFTSITKNKTNRFINKFGNFFYHKISSRLFCGFNILKKGGLIIYKATKAKALFDYIYLRKNVLTTEDSIKELRLNLNDFSEKDLKEFKKYIKMEKSKKLRSITGFIFK</sequence>
<protein>
    <recommendedName>
        <fullName evidence="3">AbiEi antitoxin C-terminal domain-containing protein</fullName>
    </recommendedName>
</protein>
<dbReference type="AlphaFoldDB" id="A0A1F4ST83"/>